<accession>A0A0C3BQT5</accession>
<proteinExistence type="predicted"/>
<evidence type="ECO:0000313" key="2">
    <source>
        <dbReference type="EMBL" id="KIM34459.1"/>
    </source>
</evidence>
<feature type="region of interest" description="Disordered" evidence="1">
    <location>
        <begin position="146"/>
        <end position="200"/>
    </location>
</feature>
<feature type="compositionally biased region" description="Basic residues" evidence="1">
    <location>
        <begin position="153"/>
        <end position="162"/>
    </location>
</feature>
<dbReference type="Proteomes" id="UP000054097">
    <property type="component" value="Unassembled WGS sequence"/>
</dbReference>
<evidence type="ECO:0000256" key="1">
    <source>
        <dbReference type="SAM" id="MobiDB-lite"/>
    </source>
</evidence>
<dbReference type="HOGENOM" id="CLU_1366984_0_0_1"/>
<evidence type="ECO:0000313" key="3">
    <source>
        <dbReference type="Proteomes" id="UP000054097"/>
    </source>
</evidence>
<name>A0A0C3BQT5_SERVB</name>
<dbReference type="EMBL" id="KN824277">
    <property type="protein sequence ID" value="KIM34459.1"/>
    <property type="molecule type" value="Genomic_DNA"/>
</dbReference>
<gene>
    <name evidence="2" type="ORF">M408DRAFT_325855</name>
</gene>
<reference evidence="2 3" key="1">
    <citation type="submission" date="2014-04" db="EMBL/GenBank/DDBJ databases">
        <authorList>
            <consortium name="DOE Joint Genome Institute"/>
            <person name="Kuo A."/>
            <person name="Zuccaro A."/>
            <person name="Kohler A."/>
            <person name="Nagy L.G."/>
            <person name="Floudas D."/>
            <person name="Copeland A."/>
            <person name="Barry K.W."/>
            <person name="Cichocki N."/>
            <person name="Veneault-Fourrey C."/>
            <person name="LaButti K."/>
            <person name="Lindquist E.A."/>
            <person name="Lipzen A."/>
            <person name="Lundell T."/>
            <person name="Morin E."/>
            <person name="Murat C."/>
            <person name="Sun H."/>
            <person name="Tunlid A."/>
            <person name="Henrissat B."/>
            <person name="Grigoriev I.V."/>
            <person name="Hibbett D.S."/>
            <person name="Martin F."/>
            <person name="Nordberg H.P."/>
            <person name="Cantor M.N."/>
            <person name="Hua S.X."/>
        </authorList>
    </citation>
    <scope>NUCLEOTIDE SEQUENCE [LARGE SCALE GENOMIC DNA]</scope>
    <source>
        <strain evidence="2 3">MAFF 305830</strain>
    </source>
</reference>
<protein>
    <submittedName>
        <fullName evidence="2">Uncharacterized protein</fullName>
    </submittedName>
</protein>
<reference evidence="3" key="2">
    <citation type="submission" date="2015-01" db="EMBL/GenBank/DDBJ databases">
        <title>Evolutionary Origins and Diversification of the Mycorrhizal Mutualists.</title>
        <authorList>
            <consortium name="DOE Joint Genome Institute"/>
            <consortium name="Mycorrhizal Genomics Consortium"/>
            <person name="Kohler A."/>
            <person name="Kuo A."/>
            <person name="Nagy L.G."/>
            <person name="Floudas D."/>
            <person name="Copeland A."/>
            <person name="Barry K.W."/>
            <person name="Cichocki N."/>
            <person name="Veneault-Fourrey C."/>
            <person name="LaButti K."/>
            <person name="Lindquist E.A."/>
            <person name="Lipzen A."/>
            <person name="Lundell T."/>
            <person name="Morin E."/>
            <person name="Murat C."/>
            <person name="Riley R."/>
            <person name="Ohm R."/>
            <person name="Sun H."/>
            <person name="Tunlid A."/>
            <person name="Henrissat B."/>
            <person name="Grigoriev I.V."/>
            <person name="Hibbett D.S."/>
            <person name="Martin F."/>
        </authorList>
    </citation>
    <scope>NUCLEOTIDE SEQUENCE [LARGE SCALE GENOMIC DNA]</scope>
    <source>
        <strain evidence="3">MAFF 305830</strain>
    </source>
</reference>
<sequence>MYIVPSSPNNTLVMPITPMPLFLRSQVPANSGCPIFLDKNGLLSLGAKRPGEKTLLRRGLQGAKSKALVEAVCKIQQNDISPRHPILSRLSKSFQDSSRLHDWEEFNTTVSLEALLLTGKTTTQQVSDTASSRNVELDNSNFSQVAQQASIPYRRRQPPQKSRVRDKLFPEEDDDTNSSILARKRKAEAPLSAPKAKLKR</sequence>
<keyword evidence="3" id="KW-1185">Reference proteome</keyword>
<dbReference type="AlphaFoldDB" id="A0A0C3BQT5"/>
<organism evidence="2 3">
    <name type="scientific">Serendipita vermifera MAFF 305830</name>
    <dbReference type="NCBI Taxonomy" id="933852"/>
    <lineage>
        <taxon>Eukaryota</taxon>
        <taxon>Fungi</taxon>
        <taxon>Dikarya</taxon>
        <taxon>Basidiomycota</taxon>
        <taxon>Agaricomycotina</taxon>
        <taxon>Agaricomycetes</taxon>
        <taxon>Sebacinales</taxon>
        <taxon>Serendipitaceae</taxon>
        <taxon>Serendipita</taxon>
    </lineage>
</organism>